<dbReference type="GO" id="GO:0034338">
    <property type="term" value="F:short-chain carboxylesterase activity"/>
    <property type="evidence" value="ECO:0007669"/>
    <property type="project" value="TreeGrafter"/>
</dbReference>
<evidence type="ECO:0000256" key="1">
    <source>
        <dbReference type="ARBA" id="ARBA00010884"/>
    </source>
</evidence>
<feature type="transmembrane region" description="Helical" evidence="2">
    <location>
        <begin position="20"/>
        <end position="45"/>
    </location>
</feature>
<name>A0A6L5B7A9_APIGR</name>
<evidence type="ECO:0000259" key="3">
    <source>
        <dbReference type="Pfam" id="PF00561"/>
    </source>
</evidence>
<comment type="caution">
    <text evidence="4">The sequence shown here is derived from an EMBL/GenBank/DDBJ whole genome shotgun (WGS) entry which is preliminary data.</text>
</comment>
<dbReference type="InterPro" id="IPR000073">
    <property type="entry name" value="AB_hydrolase_1"/>
</dbReference>
<proteinExistence type="inferred from homology"/>
<dbReference type="FunFam" id="3.40.50.1820:FF:000071">
    <property type="entry name" value="Embryogenesis-associated protein EMB8"/>
    <property type="match status" value="1"/>
</dbReference>
<keyword evidence="5" id="KW-1185">Reference proteome</keyword>
<keyword evidence="2" id="KW-1133">Transmembrane helix</keyword>
<evidence type="ECO:0000313" key="5">
    <source>
        <dbReference type="Proteomes" id="UP000593563"/>
    </source>
</evidence>
<dbReference type="InterPro" id="IPR029058">
    <property type="entry name" value="AB_hydrolase_fold"/>
</dbReference>
<evidence type="ECO:0000313" key="4">
    <source>
        <dbReference type="EMBL" id="KAF1001619.1"/>
    </source>
</evidence>
<gene>
    <name evidence="4" type="ORF">AG4045_015454</name>
</gene>
<dbReference type="Pfam" id="PF00561">
    <property type="entry name" value="Abhydrolase_1"/>
    <property type="match status" value="1"/>
</dbReference>
<dbReference type="Gene3D" id="3.40.50.1820">
    <property type="entry name" value="alpha/beta hydrolase"/>
    <property type="match status" value="1"/>
</dbReference>
<sequence length="592" mass="66487">MEFVFDIENSSSPYIQLLKVATLIPISHYLLGFSLIFVTFLYNFLEIHFFQDFFSGFRGQPVLLTFNSCSQLYQEVASKCQILHGRYLATPWLSSPHFQTVFLSFYGRAPSLRYKRELFITPDGGTIALDWAVNSDGMKVNGEVHTDDKEPVVVVVPGLTSDSDAAYVKHLAFKIVKRCWKVVVSNHRGLGGISITSDCFYNGGWTEDIRKVVEHIHQRYPEAPLFVVGTSLGANIVVKYLGEEGANIPISGAAAICSPYDLLIADRFLNRGVVQRFYDKVLTLGLKDFAQLHQPVLSRLADWDGIMKSRSVRDFDNYATRIVGKFETVDTFYRRCSSSSYVCNVVVPLLCINAVDDPVCTKESIPWDECRTNKNIILATTEHGGHLAFFEGMDAKSLWWVRAVDEFLGILQSSKLMQKRKEVEVSPQISPLESSIDQGPFLNVVEHGLITAVATELKTDAEEVQNENAVRSNQPEASATTTLGIEPAIIAEVVQNEYDVSSNQDEYTSPDIEMDVHMTEKPKSPDAIIEPLKSDTSSHSSAPVLIYLKQLSRHSRKSFWLLAYIALVTSFPLVGSALHFLFRRKLRNVQKR</sequence>
<comment type="similarity">
    <text evidence="1">Belongs to the AB hydrolase superfamily. AB hydrolase 4 family.</text>
</comment>
<dbReference type="PANTHER" id="PTHR10794">
    <property type="entry name" value="ABHYDROLASE DOMAIN-CONTAINING PROTEIN"/>
    <property type="match status" value="1"/>
</dbReference>
<dbReference type="Proteomes" id="UP000593563">
    <property type="component" value="Unassembled WGS sequence"/>
</dbReference>
<accession>A0A6L5B7A9</accession>
<dbReference type="SUPFAM" id="SSF53474">
    <property type="entry name" value="alpha/beta-Hydrolases"/>
    <property type="match status" value="1"/>
</dbReference>
<feature type="transmembrane region" description="Helical" evidence="2">
    <location>
        <begin position="559"/>
        <end position="582"/>
    </location>
</feature>
<keyword evidence="2" id="KW-0472">Membrane</keyword>
<dbReference type="PANTHER" id="PTHR10794:SF63">
    <property type="entry name" value="ALPHA_BETA HYDROLASE 1, ISOFORM A"/>
    <property type="match status" value="1"/>
</dbReference>
<organism evidence="4 5">
    <name type="scientific">Apium graveolens</name>
    <name type="common">Celery</name>
    <dbReference type="NCBI Taxonomy" id="4045"/>
    <lineage>
        <taxon>Eukaryota</taxon>
        <taxon>Viridiplantae</taxon>
        <taxon>Streptophyta</taxon>
        <taxon>Embryophyta</taxon>
        <taxon>Tracheophyta</taxon>
        <taxon>Spermatophyta</taxon>
        <taxon>Magnoliopsida</taxon>
        <taxon>eudicotyledons</taxon>
        <taxon>Gunneridae</taxon>
        <taxon>Pentapetalae</taxon>
        <taxon>asterids</taxon>
        <taxon>campanulids</taxon>
        <taxon>Apiales</taxon>
        <taxon>Apiaceae</taxon>
        <taxon>Apioideae</taxon>
        <taxon>apioid superclade</taxon>
        <taxon>Apieae</taxon>
        <taxon>Apium</taxon>
    </lineage>
</organism>
<dbReference type="EMBL" id="WRXP01003564">
    <property type="protein sequence ID" value="KAF1001619.1"/>
    <property type="molecule type" value="Genomic_DNA"/>
</dbReference>
<dbReference type="AlphaFoldDB" id="A0A6L5B7A9"/>
<keyword evidence="2" id="KW-0812">Transmembrane</keyword>
<evidence type="ECO:0000256" key="2">
    <source>
        <dbReference type="SAM" id="Phobius"/>
    </source>
</evidence>
<reference evidence="4" key="1">
    <citation type="submission" date="2020-01" db="EMBL/GenBank/DDBJ databases">
        <title>The Celery Genome Sequence Reveals Sequential Paleo-tetraploidization, Resistance Gene Elimination, Karyotype Evolution, and Functional Innovation in Apiales.</title>
        <authorList>
            <person name="Song X."/>
        </authorList>
    </citation>
    <scope>NUCLEOTIDE SEQUENCE</scope>
    <source>
        <tissue evidence="4">Leaf</tissue>
    </source>
</reference>
<protein>
    <recommendedName>
        <fullName evidence="3">AB hydrolase-1 domain-containing protein</fullName>
    </recommendedName>
</protein>
<dbReference type="GO" id="GO:0047372">
    <property type="term" value="F:monoacylglycerol lipase activity"/>
    <property type="evidence" value="ECO:0007669"/>
    <property type="project" value="TreeGrafter"/>
</dbReference>
<feature type="domain" description="AB hydrolase-1" evidence="3">
    <location>
        <begin position="151"/>
        <end position="392"/>
    </location>
</feature>
<dbReference type="InterPro" id="IPR050960">
    <property type="entry name" value="AB_hydrolase_4_sf"/>
</dbReference>